<proteinExistence type="predicted"/>
<name>A0A2M4B361_9DIPT</name>
<dbReference type="AlphaFoldDB" id="A0A2M4B361"/>
<accession>A0A2M4B361</accession>
<dbReference type="EMBL" id="GGFK01014109">
    <property type="protein sequence ID" value="MBW47430.1"/>
    <property type="molecule type" value="Transcribed_RNA"/>
</dbReference>
<organism evidence="1">
    <name type="scientific">Anopheles triannulatus</name>
    <dbReference type="NCBI Taxonomy" id="58253"/>
    <lineage>
        <taxon>Eukaryota</taxon>
        <taxon>Metazoa</taxon>
        <taxon>Ecdysozoa</taxon>
        <taxon>Arthropoda</taxon>
        <taxon>Hexapoda</taxon>
        <taxon>Insecta</taxon>
        <taxon>Pterygota</taxon>
        <taxon>Neoptera</taxon>
        <taxon>Endopterygota</taxon>
        <taxon>Diptera</taxon>
        <taxon>Nematocera</taxon>
        <taxon>Culicoidea</taxon>
        <taxon>Culicidae</taxon>
        <taxon>Anophelinae</taxon>
        <taxon>Anopheles</taxon>
    </lineage>
</organism>
<protein>
    <submittedName>
        <fullName evidence="1">Putative secreted protein</fullName>
    </submittedName>
</protein>
<sequence>MRSVLLFGMADSCSSSASLALATLSRSSFNRENFVSKMCSCCRASSGRVRPPVGLFFSQSFRKSTVRVSTALSSATIFACRLATCV</sequence>
<evidence type="ECO:0000313" key="1">
    <source>
        <dbReference type="EMBL" id="MBW47430.1"/>
    </source>
</evidence>
<reference evidence="1" key="1">
    <citation type="submission" date="2018-01" db="EMBL/GenBank/DDBJ databases">
        <title>An insight into the sialome of Amazonian anophelines.</title>
        <authorList>
            <person name="Ribeiro J.M."/>
            <person name="Scarpassa V."/>
            <person name="Calvo E."/>
        </authorList>
    </citation>
    <scope>NUCLEOTIDE SEQUENCE</scope>
    <source>
        <tissue evidence="1">Salivary glands</tissue>
    </source>
</reference>